<dbReference type="PROSITE" id="PS51123">
    <property type="entry name" value="OMPA_2"/>
    <property type="match status" value="1"/>
</dbReference>
<evidence type="ECO:0000256" key="6">
    <source>
        <dbReference type="ARBA" id="ARBA00023065"/>
    </source>
</evidence>
<dbReference type="PANTHER" id="PTHR30329:SF21">
    <property type="entry name" value="LIPOPROTEIN YIAD-RELATED"/>
    <property type="match status" value="1"/>
</dbReference>
<dbReference type="PANTHER" id="PTHR30329">
    <property type="entry name" value="STATOR ELEMENT OF FLAGELLAR MOTOR COMPLEX"/>
    <property type="match status" value="1"/>
</dbReference>
<reference evidence="13 14" key="1">
    <citation type="submission" date="2021-04" db="EMBL/GenBank/DDBJ databases">
        <title>Molecular and phenotypic characterization and identification of bacterial isolates recovered from the Anatolian ground squirrels (Spermophilus xanthoprymnus) and which have the potential to form a new species in the Campylobacter genus.</title>
        <authorList>
            <person name="Aydin F."/>
            <person name="Abay S."/>
            <person name="Kayman T."/>
            <person name="Karakaya E."/>
            <person name="Mustak H.K."/>
            <person name="Mustak I.B."/>
            <person name="Bilgin N."/>
            <person name="Duzler A."/>
            <person name="Sahin O."/>
            <person name="Guran O."/>
            <person name="Saticioglu I.B."/>
        </authorList>
    </citation>
    <scope>NUCLEOTIDE SEQUENCE [LARGE SCALE GENOMIC DNA]</scope>
    <source>
        <strain evidence="14">faydin-G24</strain>
    </source>
</reference>
<evidence type="ECO:0000313" key="13">
    <source>
        <dbReference type="EMBL" id="MBR8463488.1"/>
    </source>
</evidence>
<gene>
    <name evidence="13" type="ORF">KDD93_02750</name>
</gene>
<keyword evidence="2" id="KW-0813">Transport</keyword>
<evidence type="ECO:0000256" key="4">
    <source>
        <dbReference type="ARBA" id="ARBA00022692"/>
    </source>
</evidence>
<evidence type="ECO:0000313" key="14">
    <source>
        <dbReference type="Proteomes" id="UP000682951"/>
    </source>
</evidence>
<evidence type="ECO:0000256" key="7">
    <source>
        <dbReference type="ARBA" id="ARBA00023114"/>
    </source>
</evidence>
<evidence type="ECO:0000259" key="12">
    <source>
        <dbReference type="PROSITE" id="PS51123"/>
    </source>
</evidence>
<evidence type="ECO:0000256" key="3">
    <source>
        <dbReference type="ARBA" id="ARBA00022452"/>
    </source>
</evidence>
<keyword evidence="8 10" id="KW-0472">Membrane</keyword>
<evidence type="ECO:0000256" key="2">
    <source>
        <dbReference type="ARBA" id="ARBA00022448"/>
    </source>
</evidence>
<dbReference type="Gene3D" id="2.40.160.20">
    <property type="match status" value="1"/>
</dbReference>
<dbReference type="RefSeq" id="WP_212141637.1">
    <property type="nucleotide sequence ID" value="NZ_JAGSSW010000002.1"/>
</dbReference>
<dbReference type="EMBL" id="JAGSSW010000002">
    <property type="protein sequence ID" value="MBR8463488.1"/>
    <property type="molecule type" value="Genomic_DNA"/>
</dbReference>
<dbReference type="Proteomes" id="UP000682951">
    <property type="component" value="Unassembled WGS sequence"/>
</dbReference>
<dbReference type="PRINTS" id="PR01021">
    <property type="entry name" value="OMPADOMAIN"/>
</dbReference>
<accession>A0ABS5HGW5</accession>
<dbReference type="InterPro" id="IPR036737">
    <property type="entry name" value="OmpA-like_sf"/>
</dbReference>
<dbReference type="SUPFAM" id="SSF103088">
    <property type="entry name" value="OmpA-like"/>
    <property type="match status" value="1"/>
</dbReference>
<proteinExistence type="predicted"/>
<dbReference type="InterPro" id="IPR006665">
    <property type="entry name" value="OmpA-like"/>
</dbReference>
<dbReference type="InterPro" id="IPR027385">
    <property type="entry name" value="Beta-barrel_OMP"/>
</dbReference>
<dbReference type="InterPro" id="IPR006664">
    <property type="entry name" value="OMP_bac"/>
</dbReference>
<evidence type="ECO:0000256" key="10">
    <source>
        <dbReference type="PROSITE-ProRule" id="PRU00473"/>
    </source>
</evidence>
<evidence type="ECO:0000256" key="1">
    <source>
        <dbReference type="ARBA" id="ARBA00004571"/>
    </source>
</evidence>
<evidence type="ECO:0000256" key="8">
    <source>
        <dbReference type="ARBA" id="ARBA00023136"/>
    </source>
</evidence>
<protein>
    <submittedName>
        <fullName evidence="13">OmpA family protein</fullName>
    </submittedName>
</protein>
<sequence>MKKIALAMVAATALFASNAAYNYEITPTISGVHPEDNLGTDEHLAIGIRAARNLEDFFIDQIELGVDYSHKVTESVLKKGQQLENKGRTLRYYVNAVKDIVTFDKIGLYGLIGLGYEDVPSQFIDNEDGGFGQYGLGVRYQVTDVFALKLEARDAIKFEKADHNFFYTLGFGIGIDSKMAPVVAAAPVVTTTAPVVLDDDNDGVLNDVDKCPNTPAGVVVDENGCEKVIVLRDLGVNFAFDSYKVSPTYATEIKKVADFMAKNDGYRVLLAGHTDSVGAEAYNQKLSEKRAEAVAKTLEDFGVSADKITTVGYGETRPVATNKTKEGRAENRRVEATFNK</sequence>
<keyword evidence="5 11" id="KW-0732">Signal</keyword>
<evidence type="ECO:0000256" key="11">
    <source>
        <dbReference type="SAM" id="SignalP"/>
    </source>
</evidence>
<keyword evidence="3" id="KW-1134">Transmembrane beta strand</keyword>
<evidence type="ECO:0000256" key="5">
    <source>
        <dbReference type="ARBA" id="ARBA00022729"/>
    </source>
</evidence>
<feature type="chain" id="PRO_5045206121" evidence="11">
    <location>
        <begin position="23"/>
        <end position="340"/>
    </location>
</feature>
<dbReference type="Pfam" id="PF00691">
    <property type="entry name" value="OmpA"/>
    <property type="match status" value="1"/>
</dbReference>
<dbReference type="Pfam" id="PF13505">
    <property type="entry name" value="OMP_b-brl"/>
    <property type="match status" value="1"/>
</dbReference>
<dbReference type="SUPFAM" id="SSF56925">
    <property type="entry name" value="OMPA-like"/>
    <property type="match status" value="1"/>
</dbReference>
<comment type="caution">
    <text evidence="13">The sequence shown here is derived from an EMBL/GenBank/DDBJ whole genome shotgun (WGS) entry which is preliminary data.</text>
</comment>
<dbReference type="InterPro" id="IPR011250">
    <property type="entry name" value="OMP/PagP_B-barrel"/>
</dbReference>
<dbReference type="InterPro" id="IPR028974">
    <property type="entry name" value="TSP_type-3_rpt"/>
</dbReference>
<dbReference type="InterPro" id="IPR050330">
    <property type="entry name" value="Bact_OuterMem_StrucFunc"/>
</dbReference>
<feature type="signal peptide" evidence="11">
    <location>
        <begin position="1"/>
        <end position="22"/>
    </location>
</feature>
<keyword evidence="6" id="KW-0406">Ion transport</keyword>
<keyword evidence="7" id="KW-0626">Porin</keyword>
<dbReference type="PRINTS" id="PR01023">
    <property type="entry name" value="NAFLGMOTY"/>
</dbReference>
<name>A0ABS5HGW5_9BACT</name>
<keyword evidence="4" id="KW-0812">Transmembrane</keyword>
<dbReference type="CDD" id="cd07185">
    <property type="entry name" value="OmpA_C-like"/>
    <property type="match status" value="1"/>
</dbReference>
<evidence type="ECO:0000256" key="9">
    <source>
        <dbReference type="ARBA" id="ARBA00023237"/>
    </source>
</evidence>
<feature type="domain" description="OmpA-like" evidence="12">
    <location>
        <begin position="225"/>
        <end position="340"/>
    </location>
</feature>
<keyword evidence="9" id="KW-0998">Cell outer membrane</keyword>
<keyword evidence="14" id="KW-1185">Reference proteome</keyword>
<dbReference type="Gene3D" id="3.30.1330.60">
    <property type="entry name" value="OmpA-like domain"/>
    <property type="match status" value="1"/>
</dbReference>
<organism evidence="13 14">
    <name type="scientific">Campylobacter anatolicus</name>
    <dbReference type="NCBI Taxonomy" id="2829105"/>
    <lineage>
        <taxon>Bacteria</taxon>
        <taxon>Pseudomonadati</taxon>
        <taxon>Campylobacterota</taxon>
        <taxon>Epsilonproteobacteria</taxon>
        <taxon>Campylobacterales</taxon>
        <taxon>Campylobacteraceae</taxon>
        <taxon>Campylobacter</taxon>
    </lineage>
</organism>
<comment type="subcellular location">
    <subcellularLocation>
        <location evidence="1">Cell outer membrane</location>
        <topology evidence="1">Multi-pass membrane protein</topology>
    </subcellularLocation>
</comment>
<dbReference type="SUPFAM" id="SSF103647">
    <property type="entry name" value="TSP type-3 repeat"/>
    <property type="match status" value="1"/>
</dbReference>